<comment type="cofactor">
    <cofactor evidence="1">
        <name>Co(2+)</name>
        <dbReference type="ChEBI" id="CHEBI:48828"/>
    </cofactor>
</comment>
<evidence type="ECO:0000256" key="6">
    <source>
        <dbReference type="ARBA" id="ARBA00023136"/>
    </source>
</evidence>
<keyword evidence="5" id="KW-0146">Chitin degradation</keyword>
<evidence type="ECO:0000256" key="13">
    <source>
        <dbReference type="ARBA" id="ARBA00048494"/>
    </source>
</evidence>
<accession>A0A4Y9XT76</accession>
<comment type="caution">
    <text evidence="16">The sequence shown here is derived from an EMBL/GenBank/DDBJ whole genome shotgun (WGS) entry which is preliminary data.</text>
</comment>
<dbReference type="SUPFAM" id="SSF88713">
    <property type="entry name" value="Glycoside hydrolase/deacetylase"/>
    <property type="match status" value="1"/>
</dbReference>
<dbReference type="GO" id="GO:0004099">
    <property type="term" value="F:chitin deacetylase activity"/>
    <property type="evidence" value="ECO:0007669"/>
    <property type="project" value="UniProtKB-EC"/>
</dbReference>
<evidence type="ECO:0000256" key="8">
    <source>
        <dbReference type="ARBA" id="ARBA00023285"/>
    </source>
</evidence>
<keyword evidence="17" id="KW-1185">Reference proteome</keyword>
<dbReference type="PANTHER" id="PTHR10587:SF98">
    <property type="entry name" value="CHITIN DEACETYLASE"/>
    <property type="match status" value="1"/>
</dbReference>
<feature type="compositionally biased region" description="Low complexity" evidence="14">
    <location>
        <begin position="258"/>
        <end position="275"/>
    </location>
</feature>
<evidence type="ECO:0000256" key="5">
    <source>
        <dbReference type="ARBA" id="ARBA00023024"/>
    </source>
</evidence>
<dbReference type="PROSITE" id="PS51677">
    <property type="entry name" value="NODB"/>
    <property type="match status" value="1"/>
</dbReference>
<evidence type="ECO:0000256" key="2">
    <source>
        <dbReference type="ARBA" id="ARBA00004609"/>
    </source>
</evidence>
<reference evidence="16 17" key="1">
    <citation type="submission" date="2019-02" db="EMBL/GenBank/DDBJ databases">
        <title>Genome sequencing of the rare red list fungi Dentipellis fragilis.</title>
        <authorList>
            <person name="Buettner E."/>
            <person name="Kellner H."/>
        </authorList>
    </citation>
    <scope>NUCLEOTIDE SEQUENCE [LARGE SCALE GENOMIC DNA]</scope>
    <source>
        <strain evidence="16 17">DSM 105465</strain>
    </source>
</reference>
<gene>
    <name evidence="16" type="ORF">EVG20_g10855</name>
</gene>
<evidence type="ECO:0000256" key="10">
    <source>
        <dbReference type="ARBA" id="ARBA00023316"/>
    </source>
</evidence>
<dbReference type="PANTHER" id="PTHR10587">
    <property type="entry name" value="GLYCOSYL TRANSFERASE-RELATED"/>
    <property type="match status" value="1"/>
</dbReference>
<dbReference type="Gene3D" id="3.20.20.370">
    <property type="entry name" value="Glycoside hydrolase/deacetylase"/>
    <property type="match status" value="1"/>
</dbReference>
<evidence type="ECO:0000256" key="14">
    <source>
        <dbReference type="SAM" id="MobiDB-lite"/>
    </source>
</evidence>
<dbReference type="OrthoDB" id="407355at2759"/>
<keyword evidence="3" id="KW-1003">Cell membrane</keyword>
<comment type="catalytic activity">
    <reaction evidence="13">
        <text>[(1-&gt;4)-N-acetyl-beta-D-glucosaminyl](n) + n H2O = chitosan + n acetate</text>
        <dbReference type="Rhea" id="RHEA:10464"/>
        <dbReference type="Rhea" id="RHEA-COMP:9593"/>
        <dbReference type="Rhea" id="RHEA-COMP:9597"/>
        <dbReference type="ChEBI" id="CHEBI:15377"/>
        <dbReference type="ChEBI" id="CHEBI:17029"/>
        <dbReference type="ChEBI" id="CHEBI:30089"/>
        <dbReference type="ChEBI" id="CHEBI:57704"/>
        <dbReference type="EC" id="3.5.1.41"/>
    </reaction>
    <physiologicalReaction direction="left-to-right" evidence="13">
        <dbReference type="Rhea" id="RHEA:10465"/>
    </physiologicalReaction>
</comment>
<evidence type="ECO:0000256" key="7">
    <source>
        <dbReference type="ARBA" id="ARBA00023277"/>
    </source>
</evidence>
<name>A0A4Y9XT76_9AGAM</name>
<dbReference type="EMBL" id="SEOQ01001443">
    <property type="protein sequence ID" value="TFY51749.1"/>
    <property type="molecule type" value="Genomic_DNA"/>
</dbReference>
<dbReference type="Pfam" id="PF01522">
    <property type="entry name" value="Polysacc_deac_1"/>
    <property type="match status" value="1"/>
</dbReference>
<protein>
    <recommendedName>
        <fullName evidence="12">chitin deacetylase</fullName>
        <ecNumber evidence="12">3.5.1.41</ecNumber>
    </recommendedName>
</protein>
<dbReference type="GO" id="GO:0071555">
    <property type="term" value="P:cell wall organization"/>
    <property type="evidence" value="ECO:0007669"/>
    <property type="project" value="UniProtKB-KW"/>
</dbReference>
<dbReference type="STRING" id="205917.A0A4Y9XT76"/>
<keyword evidence="7" id="KW-0119">Carbohydrate metabolism</keyword>
<keyword evidence="9" id="KW-0449">Lipoprotein</keyword>
<dbReference type="InterPro" id="IPR002509">
    <property type="entry name" value="NODB_dom"/>
</dbReference>
<feature type="region of interest" description="Disordered" evidence="14">
    <location>
        <begin position="253"/>
        <end position="278"/>
    </location>
</feature>
<dbReference type="GO" id="GO:0006032">
    <property type="term" value="P:chitin catabolic process"/>
    <property type="evidence" value="ECO:0007669"/>
    <property type="project" value="UniProtKB-KW"/>
</dbReference>
<keyword evidence="4" id="KW-0325">Glycoprotein</keyword>
<dbReference type="PROSITE" id="PS51257">
    <property type="entry name" value="PROKAR_LIPOPROTEIN"/>
    <property type="match status" value="1"/>
</dbReference>
<dbReference type="InterPro" id="IPR050248">
    <property type="entry name" value="Polysacc_deacetylase_ArnD"/>
</dbReference>
<evidence type="ECO:0000256" key="9">
    <source>
        <dbReference type="ARBA" id="ARBA00023288"/>
    </source>
</evidence>
<proteinExistence type="predicted"/>
<evidence type="ECO:0000256" key="3">
    <source>
        <dbReference type="ARBA" id="ARBA00022475"/>
    </source>
</evidence>
<evidence type="ECO:0000313" key="17">
    <source>
        <dbReference type="Proteomes" id="UP000298327"/>
    </source>
</evidence>
<evidence type="ECO:0000256" key="1">
    <source>
        <dbReference type="ARBA" id="ARBA00001941"/>
    </source>
</evidence>
<evidence type="ECO:0000313" key="16">
    <source>
        <dbReference type="EMBL" id="TFY51749.1"/>
    </source>
</evidence>
<dbReference type="Proteomes" id="UP000298327">
    <property type="component" value="Unassembled WGS sequence"/>
</dbReference>
<feature type="domain" description="NodB homology" evidence="15">
    <location>
        <begin position="33"/>
        <end position="241"/>
    </location>
</feature>
<dbReference type="InterPro" id="IPR011330">
    <property type="entry name" value="Glyco_hydro/deAcase_b/a-brl"/>
</dbReference>
<dbReference type="EC" id="3.5.1.41" evidence="12"/>
<comment type="subcellular location">
    <subcellularLocation>
        <location evidence="2">Cell membrane</location>
        <topology evidence="2">Lipid-anchor</topology>
        <topology evidence="2">GPI-anchor</topology>
    </subcellularLocation>
</comment>
<evidence type="ECO:0000256" key="11">
    <source>
        <dbReference type="ARBA" id="ARBA00023326"/>
    </source>
</evidence>
<dbReference type="GO" id="GO:0000272">
    <property type="term" value="P:polysaccharide catabolic process"/>
    <property type="evidence" value="ECO:0007669"/>
    <property type="project" value="UniProtKB-KW"/>
</dbReference>
<keyword evidence="10" id="KW-0961">Cell wall biogenesis/degradation</keyword>
<keyword evidence="6" id="KW-0472">Membrane</keyword>
<evidence type="ECO:0000256" key="4">
    <source>
        <dbReference type="ARBA" id="ARBA00022622"/>
    </source>
</evidence>
<keyword evidence="4" id="KW-0336">GPI-anchor</keyword>
<organism evidence="16 17">
    <name type="scientific">Dentipellis fragilis</name>
    <dbReference type="NCBI Taxonomy" id="205917"/>
    <lineage>
        <taxon>Eukaryota</taxon>
        <taxon>Fungi</taxon>
        <taxon>Dikarya</taxon>
        <taxon>Basidiomycota</taxon>
        <taxon>Agaricomycotina</taxon>
        <taxon>Agaricomycetes</taxon>
        <taxon>Russulales</taxon>
        <taxon>Hericiaceae</taxon>
        <taxon>Dentipellis</taxon>
    </lineage>
</organism>
<dbReference type="GO" id="GO:0098552">
    <property type="term" value="C:side of membrane"/>
    <property type="evidence" value="ECO:0007669"/>
    <property type="project" value="UniProtKB-KW"/>
</dbReference>
<keyword evidence="8" id="KW-0170">Cobalt</keyword>
<evidence type="ECO:0000256" key="12">
    <source>
        <dbReference type="ARBA" id="ARBA00024056"/>
    </source>
</evidence>
<keyword evidence="11" id="KW-0624">Polysaccharide degradation</keyword>
<dbReference type="GO" id="GO:0005886">
    <property type="term" value="C:plasma membrane"/>
    <property type="evidence" value="ECO:0007669"/>
    <property type="project" value="UniProtKB-SubCell"/>
</dbReference>
<sequence length="341" mass="37276">MLVDITRMNLWQWHGAQACEARTGHVSSIPEPRTMGFSFDDGPNCLHNAFYDILQQNNHKPTMFFVGSNVMGWSLEAQCALTGGHEIYVHTRSHRYMTSSKAKTHSPSTRSVSLLILHESAHPNLMPTCLQMKAIKLVTGVVPTCQPYCIDHICAITNVLKLHKIIWKYNLSDWRACMGSVMPADVSLDYIAITDWTLVEQEGGIVLTHELNNFTMSEVVKFYPQLQAAFSHIVLIGVALKSHGYISDMTNKTGGSNGSSSSGSCSSNKNGSSSSDAQEKSVTTAHLAALVLLLAGVEMGLLASLMLRAATLDMVTWIPNTDTDTIPAILILRPDSPLMVA</sequence>
<evidence type="ECO:0000259" key="15">
    <source>
        <dbReference type="PROSITE" id="PS51677"/>
    </source>
</evidence>
<dbReference type="GO" id="GO:0009272">
    <property type="term" value="P:fungal-type cell wall biogenesis"/>
    <property type="evidence" value="ECO:0007669"/>
    <property type="project" value="UniProtKB-ARBA"/>
</dbReference>
<dbReference type="AlphaFoldDB" id="A0A4Y9XT76"/>